<evidence type="ECO:0000259" key="4">
    <source>
        <dbReference type="Pfam" id="PF00370"/>
    </source>
</evidence>
<feature type="domain" description="Carbohydrate kinase FGGY C-terminal" evidence="5">
    <location>
        <begin position="257"/>
        <end position="451"/>
    </location>
</feature>
<organism evidence="6 7">
    <name type="scientific">Diplocloster agilis</name>
    <dbReference type="NCBI Taxonomy" id="2850323"/>
    <lineage>
        <taxon>Bacteria</taxon>
        <taxon>Bacillati</taxon>
        <taxon>Bacillota</taxon>
        <taxon>Clostridia</taxon>
        <taxon>Lachnospirales</taxon>
        <taxon>Lachnospiraceae</taxon>
        <taxon>Diplocloster</taxon>
    </lineage>
</organism>
<dbReference type="InterPro" id="IPR018484">
    <property type="entry name" value="FGGY_N"/>
</dbReference>
<dbReference type="Gene3D" id="3.30.420.40">
    <property type="match status" value="2"/>
</dbReference>
<keyword evidence="2" id="KW-0808">Transferase</keyword>
<evidence type="ECO:0000259" key="5">
    <source>
        <dbReference type="Pfam" id="PF02782"/>
    </source>
</evidence>
<accession>A0A949K6Z5</accession>
<keyword evidence="7" id="KW-1185">Reference proteome</keyword>
<keyword evidence="3" id="KW-0418">Kinase</keyword>
<evidence type="ECO:0000256" key="2">
    <source>
        <dbReference type="ARBA" id="ARBA00022679"/>
    </source>
</evidence>
<dbReference type="InterPro" id="IPR050406">
    <property type="entry name" value="FGGY_Carb_Kinase"/>
</dbReference>
<dbReference type="PANTHER" id="PTHR43095">
    <property type="entry name" value="SUGAR KINASE"/>
    <property type="match status" value="1"/>
</dbReference>
<dbReference type="GO" id="GO:0016301">
    <property type="term" value="F:kinase activity"/>
    <property type="evidence" value="ECO:0007669"/>
    <property type="project" value="UniProtKB-KW"/>
</dbReference>
<comment type="caution">
    <text evidence="6">The sequence shown here is derived from an EMBL/GenBank/DDBJ whole genome shotgun (WGS) entry which is preliminary data.</text>
</comment>
<dbReference type="InterPro" id="IPR000577">
    <property type="entry name" value="Carb_kinase_FGGY"/>
</dbReference>
<dbReference type="AlphaFoldDB" id="A0A949K6Z5"/>
<dbReference type="InterPro" id="IPR018485">
    <property type="entry name" value="FGGY_C"/>
</dbReference>
<proteinExistence type="inferred from homology"/>
<reference evidence="6" key="1">
    <citation type="submission" date="2021-06" db="EMBL/GenBank/DDBJ databases">
        <title>Description of novel taxa of the family Lachnospiraceae.</title>
        <authorList>
            <person name="Chaplin A.V."/>
            <person name="Sokolova S.R."/>
            <person name="Pikina A.P."/>
            <person name="Korzhanova M."/>
            <person name="Belova V."/>
            <person name="Korostin D."/>
            <person name="Efimov B.A."/>
        </authorList>
    </citation>
    <scope>NUCLEOTIDE SEQUENCE</scope>
    <source>
        <strain evidence="6">ASD5720</strain>
    </source>
</reference>
<dbReference type="GO" id="GO:0005975">
    <property type="term" value="P:carbohydrate metabolic process"/>
    <property type="evidence" value="ECO:0007669"/>
    <property type="project" value="InterPro"/>
</dbReference>
<evidence type="ECO:0000313" key="7">
    <source>
        <dbReference type="Proteomes" id="UP000712157"/>
    </source>
</evidence>
<evidence type="ECO:0000256" key="3">
    <source>
        <dbReference type="ARBA" id="ARBA00022777"/>
    </source>
</evidence>
<dbReference type="PANTHER" id="PTHR43095:SF5">
    <property type="entry name" value="XYLULOSE KINASE"/>
    <property type="match status" value="1"/>
</dbReference>
<protein>
    <recommendedName>
        <fullName evidence="8">Carbohydrate kinase</fullName>
    </recommendedName>
</protein>
<dbReference type="RefSeq" id="WP_238721999.1">
    <property type="nucleotide sequence ID" value="NZ_JAHQCW010000021.1"/>
</dbReference>
<dbReference type="EMBL" id="JAHQCW010000021">
    <property type="protein sequence ID" value="MBU9737473.1"/>
    <property type="molecule type" value="Genomic_DNA"/>
</dbReference>
<evidence type="ECO:0000256" key="1">
    <source>
        <dbReference type="ARBA" id="ARBA00009156"/>
    </source>
</evidence>
<dbReference type="InterPro" id="IPR043129">
    <property type="entry name" value="ATPase_NBD"/>
</dbReference>
<dbReference type="Pfam" id="PF00370">
    <property type="entry name" value="FGGY_N"/>
    <property type="match status" value="1"/>
</dbReference>
<gene>
    <name evidence="6" type="ORF">KTH89_13065</name>
</gene>
<name>A0A949K6Z5_9FIRM</name>
<dbReference type="Proteomes" id="UP000712157">
    <property type="component" value="Unassembled WGS sequence"/>
</dbReference>
<dbReference type="SUPFAM" id="SSF53067">
    <property type="entry name" value="Actin-like ATPase domain"/>
    <property type="match status" value="2"/>
</dbReference>
<dbReference type="PIRSF" id="PIRSF000538">
    <property type="entry name" value="GlpK"/>
    <property type="match status" value="1"/>
</dbReference>
<evidence type="ECO:0000313" key="6">
    <source>
        <dbReference type="EMBL" id="MBU9737473.1"/>
    </source>
</evidence>
<comment type="similarity">
    <text evidence="1">Belongs to the FGGY kinase family.</text>
</comment>
<dbReference type="Pfam" id="PF02782">
    <property type="entry name" value="FGGY_C"/>
    <property type="match status" value="1"/>
</dbReference>
<sequence length="502" mass="55829">MEYYLGIDMGTTNIKAALFTEDGSMAAFSSEPTPVIHPKEGWSEFGPLELWSVLCRCIKKVVWETKGAKIVSAGISSLGESGVLTDAGGYPLNNFIAWYDPRAKEEIEELKRKIGNDRIYSITGQTPSDKYGICKLLWIKKNLSEAYEEASHWLSVEDWILYKLTGNYATDYSIASRTMAFDIVKLQWSEEILDAAGIAAELFPEALPGGTFAGRVTQRASEETGLARGTPVSVGGHDHACAAVAVNIFESGVVLDSMGTAEVSMVAVREPVLNREALGKFYSFYPHCGPKLYRVITSNQSCGAAVEWYLNTLGEEIRSRAIRSGKSEYDWMAGEAEQNARPEDAVYFLPFLRGSVENNQWKGCLWGIDDGHRQGDLIRALIHGICFELKKQIEGYQELFHQRFDKIRVVGGLAKSDFVMKQKSRIQGTDIEVPACVQAACCGAALLGAVGAGKQNIKKLGQFYRFGRRYPAENEEELLKEYQTYLKLREGFKELYNRIGEA</sequence>
<dbReference type="CDD" id="cd07773">
    <property type="entry name" value="ASKHA_NBD_FGGY_FK"/>
    <property type="match status" value="1"/>
</dbReference>
<feature type="domain" description="Carbohydrate kinase FGGY N-terminal" evidence="4">
    <location>
        <begin position="3"/>
        <end position="244"/>
    </location>
</feature>
<evidence type="ECO:0008006" key="8">
    <source>
        <dbReference type="Google" id="ProtNLM"/>
    </source>
</evidence>